<keyword evidence="2" id="KW-0732">Signal</keyword>
<evidence type="ECO:0000313" key="4">
    <source>
        <dbReference type="Proteomes" id="UP001189429"/>
    </source>
</evidence>
<name>A0ABN9XZ94_9DINO</name>
<proteinExistence type="predicted"/>
<sequence length="172" mass="19322">MLHVWALLTGLLLSIVGGCIFQDFGKLNKATDIYGALFGSLELLLLQVIIIVCLYVYLMVFIPQEKKSLVREHSRMVGERWDVDLWWTADSRAVFFLAVPNGCHDVFRGRVNSIGDGPLDYGCMKSWLTLPIVALLALIAIHKSFHTAGWIGHELRRIPEPSSQDSSSEDFC</sequence>
<feature type="transmembrane region" description="Helical" evidence="1">
    <location>
        <begin position="34"/>
        <end position="58"/>
    </location>
</feature>
<comment type="caution">
    <text evidence="3">The sequence shown here is derived from an EMBL/GenBank/DDBJ whole genome shotgun (WGS) entry which is preliminary data.</text>
</comment>
<keyword evidence="1" id="KW-0472">Membrane</keyword>
<dbReference type="Proteomes" id="UP001189429">
    <property type="component" value="Unassembled WGS sequence"/>
</dbReference>
<protein>
    <submittedName>
        <fullName evidence="3">Uncharacterized protein</fullName>
    </submittedName>
</protein>
<feature type="signal peptide" evidence="2">
    <location>
        <begin position="1"/>
        <end position="18"/>
    </location>
</feature>
<reference evidence="3" key="1">
    <citation type="submission" date="2023-10" db="EMBL/GenBank/DDBJ databases">
        <authorList>
            <person name="Chen Y."/>
            <person name="Shah S."/>
            <person name="Dougan E. K."/>
            <person name="Thang M."/>
            <person name="Chan C."/>
        </authorList>
    </citation>
    <scope>NUCLEOTIDE SEQUENCE [LARGE SCALE GENOMIC DNA]</scope>
</reference>
<evidence type="ECO:0000313" key="3">
    <source>
        <dbReference type="EMBL" id="CAK0905466.1"/>
    </source>
</evidence>
<accession>A0ABN9XZ94</accession>
<gene>
    <name evidence="3" type="ORF">PCOR1329_LOCUS81163</name>
</gene>
<evidence type="ECO:0000256" key="2">
    <source>
        <dbReference type="SAM" id="SignalP"/>
    </source>
</evidence>
<keyword evidence="1" id="KW-1133">Transmembrane helix</keyword>
<dbReference type="EMBL" id="CAUYUJ010021564">
    <property type="protein sequence ID" value="CAK0905466.1"/>
    <property type="molecule type" value="Genomic_DNA"/>
</dbReference>
<keyword evidence="1" id="KW-0812">Transmembrane</keyword>
<feature type="chain" id="PRO_5045909908" evidence="2">
    <location>
        <begin position="19"/>
        <end position="172"/>
    </location>
</feature>
<organism evidence="3 4">
    <name type="scientific">Prorocentrum cordatum</name>
    <dbReference type="NCBI Taxonomy" id="2364126"/>
    <lineage>
        <taxon>Eukaryota</taxon>
        <taxon>Sar</taxon>
        <taxon>Alveolata</taxon>
        <taxon>Dinophyceae</taxon>
        <taxon>Prorocentrales</taxon>
        <taxon>Prorocentraceae</taxon>
        <taxon>Prorocentrum</taxon>
    </lineage>
</organism>
<keyword evidence="4" id="KW-1185">Reference proteome</keyword>
<evidence type="ECO:0000256" key="1">
    <source>
        <dbReference type="SAM" id="Phobius"/>
    </source>
</evidence>